<feature type="region of interest" description="Disordered" evidence="1">
    <location>
        <begin position="1"/>
        <end position="36"/>
    </location>
</feature>
<proteinExistence type="predicted"/>
<feature type="compositionally biased region" description="Low complexity" evidence="1">
    <location>
        <begin position="8"/>
        <end position="21"/>
    </location>
</feature>
<accession>A0A5C6AQC4</accession>
<dbReference type="OrthoDB" id="288939at2"/>
<keyword evidence="3" id="KW-1185">Reference proteome</keyword>
<protein>
    <submittedName>
        <fullName evidence="2">Uncharacterized protein</fullName>
    </submittedName>
</protein>
<evidence type="ECO:0000256" key="1">
    <source>
        <dbReference type="SAM" id="MobiDB-lite"/>
    </source>
</evidence>
<dbReference type="InterPro" id="IPR045964">
    <property type="entry name" value="DUF6384"/>
</dbReference>
<dbReference type="Pfam" id="PF19911">
    <property type="entry name" value="DUF6384"/>
    <property type="match status" value="1"/>
</dbReference>
<dbReference type="AlphaFoldDB" id="A0A5C6AQC4"/>
<dbReference type="Proteomes" id="UP000316213">
    <property type="component" value="Unassembled WGS sequence"/>
</dbReference>
<organism evidence="2 3">
    <name type="scientific">Neorhodopirellula pilleata</name>
    <dbReference type="NCBI Taxonomy" id="2714738"/>
    <lineage>
        <taxon>Bacteria</taxon>
        <taxon>Pseudomonadati</taxon>
        <taxon>Planctomycetota</taxon>
        <taxon>Planctomycetia</taxon>
        <taxon>Pirellulales</taxon>
        <taxon>Pirellulaceae</taxon>
        <taxon>Neorhodopirellula</taxon>
    </lineage>
</organism>
<comment type="caution">
    <text evidence="2">The sequence shown here is derived from an EMBL/GenBank/DDBJ whole genome shotgun (WGS) entry which is preliminary data.</text>
</comment>
<sequence length="146" mass="16471">MTRPGGSAAQAQAPAPTQKPASMSELNRRRAQTKMPGEEMTIAETLRVMDVAREMREQRETAEEMFRHDEVRVRLREKLMRTAALSGDRVTEAEIDAAIDQYLAGRHVYQGPPKGIQTFLAHCWINRYRIAAGAVALGVAWSWMFL</sequence>
<evidence type="ECO:0000313" key="3">
    <source>
        <dbReference type="Proteomes" id="UP000316213"/>
    </source>
</evidence>
<name>A0A5C6AQC4_9BACT</name>
<dbReference type="EMBL" id="SJPM01000002">
    <property type="protein sequence ID" value="TWU01920.1"/>
    <property type="molecule type" value="Genomic_DNA"/>
</dbReference>
<evidence type="ECO:0000313" key="2">
    <source>
        <dbReference type="EMBL" id="TWU01920.1"/>
    </source>
</evidence>
<reference evidence="2 3" key="1">
    <citation type="submission" date="2019-02" db="EMBL/GenBank/DDBJ databases">
        <title>Deep-cultivation of Planctomycetes and their phenomic and genomic characterization uncovers novel biology.</title>
        <authorList>
            <person name="Wiegand S."/>
            <person name="Jogler M."/>
            <person name="Boedeker C."/>
            <person name="Pinto D."/>
            <person name="Vollmers J."/>
            <person name="Rivas-Marin E."/>
            <person name="Kohn T."/>
            <person name="Peeters S.H."/>
            <person name="Heuer A."/>
            <person name="Rast P."/>
            <person name="Oberbeckmann S."/>
            <person name="Bunk B."/>
            <person name="Jeske O."/>
            <person name="Meyerdierks A."/>
            <person name="Storesund J.E."/>
            <person name="Kallscheuer N."/>
            <person name="Luecker S."/>
            <person name="Lage O.M."/>
            <person name="Pohl T."/>
            <person name="Merkel B.J."/>
            <person name="Hornburger P."/>
            <person name="Mueller R.-W."/>
            <person name="Bruemmer F."/>
            <person name="Labrenz M."/>
            <person name="Spormann A.M."/>
            <person name="Op Den Camp H."/>
            <person name="Overmann J."/>
            <person name="Amann R."/>
            <person name="Jetten M.S.M."/>
            <person name="Mascher T."/>
            <person name="Medema M.H."/>
            <person name="Devos D.P."/>
            <person name="Kaster A.-K."/>
            <person name="Ovreas L."/>
            <person name="Rohde M."/>
            <person name="Galperin M.Y."/>
            <person name="Jogler C."/>
        </authorList>
    </citation>
    <scope>NUCLEOTIDE SEQUENCE [LARGE SCALE GENOMIC DNA]</scope>
    <source>
        <strain evidence="2 3">Pla100</strain>
    </source>
</reference>
<gene>
    <name evidence="2" type="ORF">Pla100_16560</name>
</gene>